<reference evidence="2 3" key="2">
    <citation type="submission" date="2018-11" db="EMBL/GenBank/DDBJ databases">
        <authorList>
            <consortium name="Pathogen Informatics"/>
        </authorList>
    </citation>
    <scope>NUCLEOTIDE SEQUENCE [LARGE SCALE GENOMIC DNA]</scope>
</reference>
<evidence type="ECO:0000313" key="2">
    <source>
        <dbReference type="EMBL" id="VDK18121.1"/>
    </source>
</evidence>
<proteinExistence type="predicted"/>
<dbReference type="AlphaFoldDB" id="A0A0M3J086"/>
<name>A0A0M3J086_ANISI</name>
<evidence type="ECO:0000313" key="3">
    <source>
        <dbReference type="Proteomes" id="UP000267096"/>
    </source>
</evidence>
<dbReference type="EMBL" id="UYRR01000682">
    <property type="protein sequence ID" value="VDK18121.1"/>
    <property type="molecule type" value="Genomic_DNA"/>
</dbReference>
<keyword evidence="3" id="KW-1185">Reference proteome</keyword>
<evidence type="ECO:0000256" key="1">
    <source>
        <dbReference type="SAM" id="MobiDB-lite"/>
    </source>
</evidence>
<reference evidence="4" key="1">
    <citation type="submission" date="2017-02" db="UniProtKB">
        <authorList>
            <consortium name="WormBaseParasite"/>
        </authorList>
    </citation>
    <scope>IDENTIFICATION</scope>
</reference>
<accession>A0A0M3J086</accession>
<gene>
    <name evidence="2" type="ORF">ASIM_LOCUS819</name>
</gene>
<evidence type="ECO:0000313" key="4">
    <source>
        <dbReference type="WBParaSite" id="ASIM_0000092201-mRNA-1"/>
    </source>
</evidence>
<dbReference type="Proteomes" id="UP000267096">
    <property type="component" value="Unassembled WGS sequence"/>
</dbReference>
<feature type="region of interest" description="Disordered" evidence="1">
    <location>
        <begin position="1"/>
        <end position="42"/>
    </location>
</feature>
<sequence length="133" mass="15158">MSPEQEATTSGGHANAIHSVNSRNTNEGSKGGNKFERSKDNWNAPMEEMIEVKFSQLNDAMSSSKRKRGFWLELKLFFGMVSSTHSNPTKIKVFQKATKLALGNFLHFYILTSGTNSTHFPLHFRMTEQFFHR</sequence>
<dbReference type="WBParaSite" id="ASIM_0000092201-mRNA-1">
    <property type="protein sequence ID" value="ASIM_0000092201-mRNA-1"/>
    <property type="gene ID" value="ASIM_0000092201"/>
</dbReference>
<feature type="compositionally biased region" description="Polar residues" evidence="1">
    <location>
        <begin position="1"/>
        <end position="28"/>
    </location>
</feature>
<organism evidence="4">
    <name type="scientific">Anisakis simplex</name>
    <name type="common">Herring worm</name>
    <dbReference type="NCBI Taxonomy" id="6269"/>
    <lineage>
        <taxon>Eukaryota</taxon>
        <taxon>Metazoa</taxon>
        <taxon>Ecdysozoa</taxon>
        <taxon>Nematoda</taxon>
        <taxon>Chromadorea</taxon>
        <taxon>Rhabditida</taxon>
        <taxon>Spirurina</taxon>
        <taxon>Ascaridomorpha</taxon>
        <taxon>Ascaridoidea</taxon>
        <taxon>Anisakidae</taxon>
        <taxon>Anisakis</taxon>
        <taxon>Anisakis simplex complex</taxon>
    </lineage>
</organism>
<protein>
    <submittedName>
        <fullName evidence="4">Ovule protein</fullName>
    </submittedName>
</protein>